<proteinExistence type="predicted"/>
<dbReference type="Proteomes" id="UP001369082">
    <property type="component" value="Unassembled WGS sequence"/>
</dbReference>
<dbReference type="Gene3D" id="2.30.30.40">
    <property type="entry name" value="SH3 Domains"/>
    <property type="match status" value="1"/>
</dbReference>
<evidence type="ECO:0000313" key="3">
    <source>
        <dbReference type="Proteomes" id="UP001369082"/>
    </source>
</evidence>
<organism evidence="2 3">
    <name type="scientific">Psychromonas aquatilis</name>
    <dbReference type="NCBI Taxonomy" id="2005072"/>
    <lineage>
        <taxon>Bacteria</taxon>
        <taxon>Pseudomonadati</taxon>
        <taxon>Pseudomonadota</taxon>
        <taxon>Gammaproteobacteria</taxon>
        <taxon>Alteromonadales</taxon>
        <taxon>Psychromonadaceae</taxon>
        <taxon>Psychromonas</taxon>
    </lineage>
</organism>
<feature type="domain" description="PhnA protein N-terminal proteobacterial" evidence="1">
    <location>
        <begin position="6"/>
        <end position="52"/>
    </location>
</feature>
<reference evidence="2 3" key="1">
    <citation type="submission" date="2024-02" db="EMBL/GenBank/DDBJ databases">
        <title>Bacteria isolated from the canopy kelp, Nereocystis luetkeana.</title>
        <authorList>
            <person name="Pfister C.A."/>
            <person name="Younker I.T."/>
            <person name="Light S.H."/>
        </authorList>
    </citation>
    <scope>NUCLEOTIDE SEQUENCE [LARGE SCALE GENOMIC DNA]</scope>
    <source>
        <strain evidence="2 3">TI.1.05</strain>
    </source>
</reference>
<dbReference type="PANTHER" id="PTHR30305">
    <property type="entry name" value="PROTEIN YJDM-RELATED"/>
    <property type="match status" value="1"/>
</dbReference>
<dbReference type="InterPro" id="IPR013991">
    <property type="entry name" value="PhnaA_N_proteobac"/>
</dbReference>
<dbReference type="SUPFAM" id="SSF82057">
    <property type="entry name" value="Prokaryotic SH3-related domain"/>
    <property type="match status" value="1"/>
</dbReference>
<dbReference type="Pfam" id="PF03831">
    <property type="entry name" value="YjdM"/>
    <property type="match status" value="1"/>
</dbReference>
<accession>A0ABU9GRI8</accession>
<dbReference type="InterPro" id="IPR013988">
    <property type="entry name" value="YjdM_C"/>
</dbReference>
<dbReference type="PANTHER" id="PTHR30305:SF3">
    <property type="entry name" value="PROTEIN YJDM"/>
    <property type="match status" value="1"/>
</dbReference>
<dbReference type="SMART" id="SM00782">
    <property type="entry name" value="PhnA_Zn_Ribbon"/>
    <property type="match status" value="1"/>
</dbReference>
<dbReference type="RefSeq" id="WP_341598052.1">
    <property type="nucleotide sequence ID" value="NZ_JBAKAZ010000034.1"/>
</dbReference>
<evidence type="ECO:0000313" key="2">
    <source>
        <dbReference type="EMBL" id="MEL0629919.1"/>
    </source>
</evidence>
<gene>
    <name evidence="2" type="ORF">V6256_09890</name>
</gene>
<name>A0ABU9GRI8_9GAMM</name>
<keyword evidence="3" id="KW-1185">Reference proteome</keyword>
<comment type="caution">
    <text evidence="2">The sequence shown here is derived from an EMBL/GenBank/DDBJ whole genome shotgun (WGS) entry which is preliminary data.</text>
</comment>
<dbReference type="EMBL" id="JBAKAZ010000034">
    <property type="protein sequence ID" value="MEL0629919.1"/>
    <property type="molecule type" value="Genomic_DNA"/>
</dbReference>
<sequence length="199" mass="22058">MPINAALTERSNGCCELCSSTTDLSVFEVPPVKEPNSDKSVLVCSTCLSQLEKQTDMDSNHWRCLNDSMWSQVPAVQVTAFRLLTRLSNAGESWAQDLLDMMYMEDEQKAWADYGVAADEIEDVAPTRDSNGTVLVAGDNVTLIKDLDVKGGNFTAKRGTPVRNISLTDNPEHIEGRVNGVRIVLLTQYIKKMPLFEDK</sequence>
<evidence type="ECO:0000259" key="1">
    <source>
        <dbReference type="SMART" id="SM00782"/>
    </source>
</evidence>
<protein>
    <submittedName>
        <fullName evidence="2">PhnA domain-containing protein</fullName>
    </submittedName>
</protein>